<comment type="caution">
    <text evidence="1">The sequence shown here is derived from an EMBL/GenBank/DDBJ whole genome shotgun (WGS) entry which is preliminary data.</text>
</comment>
<accession>A0A9J5WW87</accession>
<dbReference type="Proteomes" id="UP000824120">
    <property type="component" value="Chromosome 10"/>
</dbReference>
<dbReference type="AlphaFoldDB" id="A0A9J5WW87"/>
<sequence>MASASHTNDDEKSCMIGEAQSANSYPYSPGRFLKGSQISPLDYLLAMRALGRTQIVEAFINISRINYTCKGTLSKTGRSISKDSKY</sequence>
<dbReference type="EMBL" id="JACXVP010000010">
    <property type="protein sequence ID" value="KAG5580075.1"/>
    <property type="molecule type" value="Genomic_DNA"/>
</dbReference>
<gene>
    <name evidence="1" type="ORF">H5410_050702</name>
</gene>
<proteinExistence type="predicted"/>
<keyword evidence="2" id="KW-1185">Reference proteome</keyword>
<protein>
    <submittedName>
        <fullName evidence="1">Uncharacterized protein</fullName>
    </submittedName>
</protein>
<name>A0A9J5WW87_SOLCO</name>
<organism evidence="1 2">
    <name type="scientific">Solanum commersonii</name>
    <name type="common">Commerson's wild potato</name>
    <name type="synonym">Commerson's nightshade</name>
    <dbReference type="NCBI Taxonomy" id="4109"/>
    <lineage>
        <taxon>Eukaryota</taxon>
        <taxon>Viridiplantae</taxon>
        <taxon>Streptophyta</taxon>
        <taxon>Embryophyta</taxon>
        <taxon>Tracheophyta</taxon>
        <taxon>Spermatophyta</taxon>
        <taxon>Magnoliopsida</taxon>
        <taxon>eudicotyledons</taxon>
        <taxon>Gunneridae</taxon>
        <taxon>Pentapetalae</taxon>
        <taxon>asterids</taxon>
        <taxon>lamiids</taxon>
        <taxon>Solanales</taxon>
        <taxon>Solanaceae</taxon>
        <taxon>Solanoideae</taxon>
        <taxon>Solaneae</taxon>
        <taxon>Solanum</taxon>
    </lineage>
</organism>
<evidence type="ECO:0000313" key="2">
    <source>
        <dbReference type="Proteomes" id="UP000824120"/>
    </source>
</evidence>
<reference evidence="1 2" key="1">
    <citation type="submission" date="2020-09" db="EMBL/GenBank/DDBJ databases">
        <title>De no assembly of potato wild relative species, Solanum commersonii.</title>
        <authorList>
            <person name="Cho K."/>
        </authorList>
    </citation>
    <scope>NUCLEOTIDE SEQUENCE [LARGE SCALE GENOMIC DNA]</scope>
    <source>
        <strain evidence="1">LZ3.2</strain>
        <tissue evidence="1">Leaf</tissue>
    </source>
</reference>
<evidence type="ECO:0000313" key="1">
    <source>
        <dbReference type="EMBL" id="KAG5580075.1"/>
    </source>
</evidence>